<evidence type="ECO:0000256" key="2">
    <source>
        <dbReference type="SAM" id="Phobius"/>
    </source>
</evidence>
<comment type="caution">
    <text evidence="3">The sequence shown here is derived from an EMBL/GenBank/DDBJ whole genome shotgun (WGS) entry which is preliminary data.</text>
</comment>
<dbReference type="AlphaFoldDB" id="A0AAN8A4C6"/>
<reference evidence="3" key="1">
    <citation type="submission" date="2023-08" db="EMBL/GenBank/DDBJ databases">
        <title>Black Yeasts Isolated from many extreme environments.</title>
        <authorList>
            <person name="Coleine C."/>
            <person name="Stajich J.E."/>
            <person name="Selbmann L."/>
        </authorList>
    </citation>
    <scope>NUCLEOTIDE SEQUENCE</scope>
    <source>
        <strain evidence="3">CCFEE 5810</strain>
    </source>
</reference>
<protein>
    <submittedName>
        <fullName evidence="3">Uncharacterized protein</fullName>
    </submittedName>
</protein>
<feature type="region of interest" description="Disordered" evidence="1">
    <location>
        <begin position="94"/>
        <end position="173"/>
    </location>
</feature>
<proteinExistence type="predicted"/>
<keyword evidence="2" id="KW-1133">Transmembrane helix</keyword>
<name>A0AAN8A4C6_9PEZI</name>
<dbReference type="EMBL" id="JAVRQU010000003">
    <property type="protein sequence ID" value="KAK5705171.1"/>
    <property type="molecule type" value="Genomic_DNA"/>
</dbReference>
<feature type="transmembrane region" description="Helical" evidence="2">
    <location>
        <begin position="52"/>
        <end position="72"/>
    </location>
</feature>
<sequence>MVLPIICFRKIQITKMRRLNVMAWFGFPPLIDLVLLSFAISQYSSSISNSSSGTGLVGFLVFLDASLCWNLIYPTIPCLRPTALSYATGGVKATMGSTSASRSHNLSNTERRTTGMFSQSKRLETDEVPLRPLDSRDDQHTSSVAASNEGDNHMQLTPPQTIRITQEYEVTRQ</sequence>
<evidence type="ECO:0000313" key="4">
    <source>
        <dbReference type="Proteomes" id="UP001310594"/>
    </source>
</evidence>
<accession>A0AAN8A4C6</accession>
<organism evidence="3 4">
    <name type="scientific">Elasticomyces elasticus</name>
    <dbReference type="NCBI Taxonomy" id="574655"/>
    <lineage>
        <taxon>Eukaryota</taxon>
        <taxon>Fungi</taxon>
        <taxon>Dikarya</taxon>
        <taxon>Ascomycota</taxon>
        <taxon>Pezizomycotina</taxon>
        <taxon>Dothideomycetes</taxon>
        <taxon>Dothideomycetidae</taxon>
        <taxon>Mycosphaerellales</taxon>
        <taxon>Teratosphaeriaceae</taxon>
        <taxon>Elasticomyces</taxon>
    </lineage>
</organism>
<keyword evidence="2" id="KW-0472">Membrane</keyword>
<feature type="compositionally biased region" description="Polar residues" evidence="1">
    <location>
        <begin position="95"/>
        <end position="108"/>
    </location>
</feature>
<evidence type="ECO:0000313" key="3">
    <source>
        <dbReference type="EMBL" id="KAK5705171.1"/>
    </source>
</evidence>
<keyword evidence="2" id="KW-0812">Transmembrane</keyword>
<dbReference type="Proteomes" id="UP001310594">
    <property type="component" value="Unassembled WGS sequence"/>
</dbReference>
<feature type="compositionally biased region" description="Polar residues" evidence="1">
    <location>
        <begin position="154"/>
        <end position="164"/>
    </location>
</feature>
<feature type="transmembrane region" description="Helical" evidence="2">
    <location>
        <begin position="21"/>
        <end position="40"/>
    </location>
</feature>
<gene>
    <name evidence="3" type="ORF">LTR97_002288</name>
</gene>
<evidence type="ECO:0000256" key="1">
    <source>
        <dbReference type="SAM" id="MobiDB-lite"/>
    </source>
</evidence>
<feature type="compositionally biased region" description="Basic and acidic residues" evidence="1">
    <location>
        <begin position="121"/>
        <end position="140"/>
    </location>
</feature>